<dbReference type="GO" id="GO:0004222">
    <property type="term" value="F:metalloendopeptidase activity"/>
    <property type="evidence" value="ECO:0007669"/>
    <property type="project" value="InterPro"/>
</dbReference>
<dbReference type="InterPro" id="IPR000718">
    <property type="entry name" value="Peptidase_M13"/>
</dbReference>
<dbReference type="InterPro" id="IPR042089">
    <property type="entry name" value="Peptidase_M13_dom_2"/>
</dbReference>
<dbReference type="VEuPathDB" id="VectorBase:HLOH_045964"/>
<dbReference type="Pfam" id="PF05649">
    <property type="entry name" value="Peptidase_M13_N"/>
    <property type="match status" value="1"/>
</dbReference>
<name>A0A9J6HBU4_HAELO</name>
<dbReference type="InterPro" id="IPR024079">
    <property type="entry name" value="MetalloPept_cat_dom_sf"/>
</dbReference>
<keyword evidence="2" id="KW-0812">Transmembrane</keyword>
<comment type="caution">
    <text evidence="4">The sequence shown here is derived from an EMBL/GenBank/DDBJ whole genome shotgun (WGS) entry which is preliminary data.</text>
</comment>
<gene>
    <name evidence="4" type="ORF">HPB48_026858</name>
</gene>
<dbReference type="PROSITE" id="PS51885">
    <property type="entry name" value="NEPRILYSIN"/>
    <property type="match status" value="1"/>
</dbReference>
<dbReference type="GO" id="GO:0016485">
    <property type="term" value="P:protein processing"/>
    <property type="evidence" value="ECO:0007669"/>
    <property type="project" value="TreeGrafter"/>
</dbReference>
<evidence type="ECO:0000259" key="3">
    <source>
        <dbReference type="Pfam" id="PF05649"/>
    </source>
</evidence>
<evidence type="ECO:0000256" key="1">
    <source>
        <dbReference type="ARBA" id="ARBA00007357"/>
    </source>
</evidence>
<reference evidence="4 5" key="1">
    <citation type="journal article" date="2020" name="Cell">
        <title>Large-Scale Comparative Analyses of Tick Genomes Elucidate Their Genetic Diversity and Vector Capacities.</title>
        <authorList>
            <consortium name="Tick Genome and Microbiome Consortium (TIGMIC)"/>
            <person name="Jia N."/>
            <person name="Wang J."/>
            <person name="Shi W."/>
            <person name="Du L."/>
            <person name="Sun Y."/>
            <person name="Zhan W."/>
            <person name="Jiang J.F."/>
            <person name="Wang Q."/>
            <person name="Zhang B."/>
            <person name="Ji P."/>
            <person name="Bell-Sakyi L."/>
            <person name="Cui X.M."/>
            <person name="Yuan T.T."/>
            <person name="Jiang B.G."/>
            <person name="Yang W.F."/>
            <person name="Lam T.T."/>
            <person name="Chang Q.C."/>
            <person name="Ding S.J."/>
            <person name="Wang X.J."/>
            <person name="Zhu J.G."/>
            <person name="Ruan X.D."/>
            <person name="Zhao L."/>
            <person name="Wei J.T."/>
            <person name="Ye R.Z."/>
            <person name="Que T.C."/>
            <person name="Du C.H."/>
            <person name="Zhou Y.H."/>
            <person name="Cheng J.X."/>
            <person name="Dai P.F."/>
            <person name="Guo W.B."/>
            <person name="Han X.H."/>
            <person name="Huang E.J."/>
            <person name="Li L.F."/>
            <person name="Wei W."/>
            <person name="Gao Y.C."/>
            <person name="Liu J.Z."/>
            <person name="Shao H.Z."/>
            <person name="Wang X."/>
            <person name="Wang C.C."/>
            <person name="Yang T.C."/>
            <person name="Huo Q.B."/>
            <person name="Li W."/>
            <person name="Chen H.Y."/>
            <person name="Chen S.E."/>
            <person name="Zhou L.G."/>
            <person name="Ni X.B."/>
            <person name="Tian J.H."/>
            <person name="Sheng Y."/>
            <person name="Liu T."/>
            <person name="Pan Y.S."/>
            <person name="Xia L.Y."/>
            <person name="Li J."/>
            <person name="Zhao F."/>
            <person name="Cao W.C."/>
        </authorList>
    </citation>
    <scope>NUCLEOTIDE SEQUENCE [LARGE SCALE GENOMIC DNA]</scope>
    <source>
        <strain evidence="4">HaeL-2018</strain>
    </source>
</reference>
<keyword evidence="2" id="KW-1133">Transmembrane helix</keyword>
<sequence>MVDQQGNSVTSGTILTTYPEVAEEAAMALAIATTEAKIIVSYSKIAIRNFRRSETSPRRPLLIEQEMERPRGIVKEVVARTAAVLVLASVGVTVAVHQFFWPPVATFPPSPPPSKDHVVLQTIYKVMDTKQDPCKEFYAFVCGNYKSPYGSMLANMEGDMYESLHDIIDYFRVSFLIRNNPFASEKAASLHKQCRVGQRLFEEELLRLFLKHERLDSSSYAKRKTLDTVLMLFFKYNINTLLGLSLEEPLLHDSKRRLRVSLNEKQLSWFSIRQGPAGIVFYKNTLDYRTEEIVQVENEAAGRITEDVLRGLNNISFDTVLGLEILTPTVNQTGGRWTKLVEAHTKNSYLRDYPVLVSRSAMQYFDKLYADLGNKKLCLLTAWALARKLLPVASEKVESFLTEDTFAAWCRETVLETMEVPLMSWYLFPRVSSKELRHSSKITQQIQHSILQQIENSRWIDNYTRQVAFHKIRNATIHIGYPKNLASHEAIDKAYHWYPTAWDKFMTRWLHAMKLTAKNLLQNATTFRLAF</sequence>
<dbReference type="AlphaFoldDB" id="A0A9J6HBU4"/>
<comment type="similarity">
    <text evidence="1">Belongs to the peptidase M13 family.</text>
</comment>
<evidence type="ECO:0000256" key="2">
    <source>
        <dbReference type="SAM" id="Phobius"/>
    </source>
</evidence>
<dbReference type="Proteomes" id="UP000821853">
    <property type="component" value="Unassembled WGS sequence"/>
</dbReference>
<dbReference type="EMBL" id="JABSTR010003262">
    <property type="protein sequence ID" value="KAH9384836.1"/>
    <property type="molecule type" value="Genomic_DNA"/>
</dbReference>
<dbReference type="PANTHER" id="PTHR11733">
    <property type="entry name" value="ZINC METALLOPROTEASE FAMILY M13 NEPRILYSIN-RELATED"/>
    <property type="match status" value="1"/>
</dbReference>
<feature type="domain" description="Peptidase M13 N-terminal" evidence="3">
    <location>
        <begin position="133"/>
        <end position="482"/>
    </location>
</feature>
<accession>A0A9J6HBU4</accession>
<dbReference type="SUPFAM" id="SSF55486">
    <property type="entry name" value="Metalloproteases ('zincins'), catalytic domain"/>
    <property type="match status" value="1"/>
</dbReference>
<protein>
    <recommendedName>
        <fullName evidence="3">Peptidase M13 N-terminal domain-containing protein</fullName>
    </recommendedName>
</protein>
<evidence type="ECO:0000313" key="5">
    <source>
        <dbReference type="Proteomes" id="UP000821853"/>
    </source>
</evidence>
<dbReference type="Gene3D" id="1.10.1380.10">
    <property type="entry name" value="Neutral endopeptidase , domain2"/>
    <property type="match status" value="1"/>
</dbReference>
<keyword evidence="5" id="KW-1185">Reference proteome</keyword>
<organism evidence="4 5">
    <name type="scientific">Haemaphysalis longicornis</name>
    <name type="common">Bush tick</name>
    <dbReference type="NCBI Taxonomy" id="44386"/>
    <lineage>
        <taxon>Eukaryota</taxon>
        <taxon>Metazoa</taxon>
        <taxon>Ecdysozoa</taxon>
        <taxon>Arthropoda</taxon>
        <taxon>Chelicerata</taxon>
        <taxon>Arachnida</taxon>
        <taxon>Acari</taxon>
        <taxon>Parasitiformes</taxon>
        <taxon>Ixodida</taxon>
        <taxon>Ixodoidea</taxon>
        <taxon>Ixodidae</taxon>
        <taxon>Haemaphysalinae</taxon>
        <taxon>Haemaphysalis</taxon>
    </lineage>
</organism>
<proteinExistence type="inferred from homology"/>
<dbReference type="Gene3D" id="3.40.390.10">
    <property type="entry name" value="Collagenase (Catalytic Domain)"/>
    <property type="match status" value="1"/>
</dbReference>
<dbReference type="PANTHER" id="PTHR11733:SF241">
    <property type="entry name" value="GH26575P-RELATED"/>
    <property type="match status" value="1"/>
</dbReference>
<evidence type="ECO:0000313" key="4">
    <source>
        <dbReference type="EMBL" id="KAH9384836.1"/>
    </source>
</evidence>
<dbReference type="InterPro" id="IPR008753">
    <property type="entry name" value="Peptidase_M13_N"/>
</dbReference>
<dbReference type="GO" id="GO:0005886">
    <property type="term" value="C:plasma membrane"/>
    <property type="evidence" value="ECO:0007669"/>
    <property type="project" value="TreeGrafter"/>
</dbReference>
<feature type="transmembrane region" description="Helical" evidence="2">
    <location>
        <begin position="77"/>
        <end position="101"/>
    </location>
</feature>
<keyword evidence="2" id="KW-0472">Membrane</keyword>